<dbReference type="AlphaFoldDB" id="A0A4P8YP51"/>
<evidence type="ECO:0000313" key="1">
    <source>
        <dbReference type="EMBL" id="QCT22660.1"/>
    </source>
</evidence>
<dbReference type="EMBL" id="CP040428">
    <property type="protein sequence ID" value="QCT22660.1"/>
    <property type="molecule type" value="Genomic_DNA"/>
</dbReference>
<keyword evidence="2" id="KW-1185">Reference proteome</keyword>
<sequence>MDYETRAKAGDSAAQHYLRWASALSRTGYAEYWAGVHFLNGIKGFMAPDKTRASGWLKESCAQGFDSACDELDSPVLAGGG</sequence>
<accession>A0A4P8YP51</accession>
<dbReference type="Gene3D" id="1.25.40.740">
    <property type="match status" value="1"/>
</dbReference>
<name>A0A4P8YP51_9ENTR</name>
<gene>
    <name evidence="1" type="ORF">FEM41_11040</name>
</gene>
<organism evidence="1 2">
    <name type="scientific">Jejubacter calystegiae</name>
    <dbReference type="NCBI Taxonomy" id="2579935"/>
    <lineage>
        <taxon>Bacteria</taxon>
        <taxon>Pseudomonadati</taxon>
        <taxon>Pseudomonadota</taxon>
        <taxon>Gammaproteobacteria</taxon>
        <taxon>Enterobacterales</taxon>
        <taxon>Enterobacteriaceae</taxon>
        <taxon>Jejubacter</taxon>
    </lineage>
</organism>
<protein>
    <submittedName>
        <fullName evidence="1">Sel1 repeat family protein</fullName>
    </submittedName>
</protein>
<dbReference type="Proteomes" id="UP000302163">
    <property type="component" value="Chromosome"/>
</dbReference>
<dbReference type="OrthoDB" id="6621898at2"/>
<evidence type="ECO:0000313" key="2">
    <source>
        <dbReference type="Proteomes" id="UP000302163"/>
    </source>
</evidence>
<dbReference type="KEGG" id="izh:FEM41_11040"/>
<proteinExistence type="predicted"/>
<reference evidence="1 2" key="1">
    <citation type="submission" date="2019-05" db="EMBL/GenBank/DDBJ databases">
        <title>Complete genome sequence of Izhakiella calystegiae KSNA2, an endophyte isolated from beach morning glory (Calystegia soldanella).</title>
        <authorList>
            <person name="Jiang L."/>
            <person name="Jeong J.C."/>
            <person name="Kim C.Y."/>
            <person name="Kim D.H."/>
            <person name="Kim S.W."/>
            <person name="Lee j."/>
        </authorList>
    </citation>
    <scope>NUCLEOTIDE SEQUENCE [LARGE SCALE GENOMIC DNA]</scope>
    <source>
        <strain evidence="1 2">KSNA2</strain>
    </source>
</reference>